<reference evidence="15 16" key="1">
    <citation type="submission" date="2017-06" db="EMBL/GenBank/DDBJ databases">
        <title>A platform for efficient transgenesis in Macrostomum lignano, a flatworm model organism for stem cell research.</title>
        <authorList>
            <person name="Berezikov E."/>
        </authorList>
    </citation>
    <scope>NUCLEOTIDE SEQUENCE [LARGE SCALE GENOMIC DNA]</scope>
    <source>
        <strain evidence="15">DV1</strain>
        <tissue evidence="15">Whole organism</tissue>
    </source>
</reference>
<keyword evidence="5" id="KW-0631">Potassium channel</keyword>
<keyword evidence="4 13" id="KW-0812">Transmembrane</keyword>
<protein>
    <recommendedName>
        <fullName evidence="14">RCK N-terminal domain-containing protein</fullName>
    </recommendedName>
</protein>
<evidence type="ECO:0000256" key="7">
    <source>
        <dbReference type="ARBA" id="ARBA00022989"/>
    </source>
</evidence>
<dbReference type="Gene3D" id="3.40.50.720">
    <property type="entry name" value="NAD(P)-binding Rossmann-like Domain"/>
    <property type="match status" value="2"/>
</dbReference>
<evidence type="ECO:0000256" key="12">
    <source>
        <dbReference type="SAM" id="MobiDB-lite"/>
    </source>
</evidence>
<evidence type="ECO:0000259" key="14">
    <source>
        <dbReference type="PROSITE" id="PS51201"/>
    </source>
</evidence>
<dbReference type="GO" id="GO:0005228">
    <property type="term" value="F:intracellular sodium-activated potassium channel activity"/>
    <property type="evidence" value="ECO:0007669"/>
    <property type="project" value="TreeGrafter"/>
</dbReference>
<dbReference type="AlphaFoldDB" id="A0A267EGF8"/>
<keyword evidence="7 13" id="KW-1133">Transmembrane helix</keyword>
<dbReference type="PROSITE" id="PS51201">
    <property type="entry name" value="RCK_N"/>
    <property type="match status" value="1"/>
</dbReference>
<dbReference type="Gene3D" id="1.10.287.70">
    <property type="match status" value="1"/>
</dbReference>
<sequence>MGGWWCFGGAARRRQRNSFLEKSIYNYMLLPFRFPDQDFEQVRVEFFTNERSLKERLQLYFIKNQRSSLRIRVFNFVIKILTCILYVIRAMNDNPKADGMSCYCQYRCTNHSTLLSEKKDPTKSYIHWSVIFFVNRSEALWIIQVTVAMFSLTETLLVTYLGYKGNIWHNILSPSFLLELINTSPFILTIFSSRLRCLFVPVFLNCWLAKKQLEQMFADLNRVFQRTSSALAQRLMTVTATTLCIIFTSVCGIQHLQRGGERHFTLFDSFWFVMVTFSTVGYGDLTPDVWPSQLFMILMICVAITVLPSQVEKLVVTWIERKAMGATYSRHRAQSEKHVVVCTTTLHSDTIMDFLNEFYAHPKLQDYYVILFSPCELDSTLKIIMQVPIWSQRVIYIQGSALKDSDLARCRMQDAEACFILCPRSYQDRSAADQHTIMRAWAVNDFAPQCPQYVQIYRPENKIHVKFAEYVVCEDEFKYAILANNCLCPGISTLVTLLLHTSRGQEGQTCPDEWVRIYGKCSGNEIYHVRLGESRFFGEYKDKSFTYASFHAHRKFGVALVAVRPNTPGASILLNPGPRHVMQAMDTCYYMSITKEENTTFVEAPLVPEKGLERVPSLRVPAQQARSRLTRFFSTKSPSPRRRREDPSAAPKAAGGVEEAVTAQRQALYECAGPNTLAVPSTSGCAGSRRGSVASLGGGSRRASIAAVPSFGQASVCTGQCIAAGHQTECGGDFDTCQDENMAETVKDFPPVLPYVGNAPCLSHVLMLKRSICCLNLSVHCNHCNHRCAKDYNWANRGIIVCADFASNGLYNFILPLRAHWLPRSTLKPIVLLLEKQPDRYFLEAISHFPLVYWMIGSIENVDDLLNAGILYSDSVVIVNKESSNSAEEDTLGDCNTIVAVQTIFKLFPSANIITELSQSSNMRFTQFKADDSFQMSMSKVEKKERERGSNLSYMFRLGFAAGTVFSASMLDTLLYQAFVKDYLIDFVRLLLGIDQARGSGHLASMEVKTADLWIRTYGRLYQKLCASSCDIPIGIYKTFVRSGASGAAAAGGAPVGVVIETDDEAELHRTAETAAAAEAMERREIAHMVRYRMGYLKMGYRDYDSSMLQKRPDTVSYVIINPPYDQKLELGDIVFLIRPSSLSPEASPLIGQRRGSTDSRASFASAVNAFNSAFGEPANAAATAVSPAEMSMVQSVPILVESNHDSRSRGDGSGGGGDAGGSGGGGDAGGSGGGGGGGGSNSSTFYLSPGE</sequence>
<dbReference type="SUPFAM" id="SSF81324">
    <property type="entry name" value="Voltage-gated potassium channels"/>
    <property type="match status" value="1"/>
</dbReference>
<dbReference type="Pfam" id="PF03493">
    <property type="entry name" value="BK_channel_a"/>
    <property type="match status" value="1"/>
</dbReference>
<keyword evidence="9 13" id="KW-0472">Membrane</keyword>
<feature type="compositionally biased region" description="Gly residues" evidence="12">
    <location>
        <begin position="1212"/>
        <end position="1241"/>
    </location>
</feature>
<dbReference type="OrthoDB" id="257992at2759"/>
<evidence type="ECO:0000256" key="6">
    <source>
        <dbReference type="ARBA" id="ARBA00022958"/>
    </source>
</evidence>
<dbReference type="GO" id="GO:0015271">
    <property type="term" value="F:outward rectifier potassium channel activity"/>
    <property type="evidence" value="ECO:0007669"/>
    <property type="project" value="TreeGrafter"/>
</dbReference>
<keyword evidence="2" id="KW-0813">Transport</keyword>
<evidence type="ECO:0000256" key="9">
    <source>
        <dbReference type="ARBA" id="ARBA00023136"/>
    </source>
</evidence>
<dbReference type="InterPro" id="IPR047871">
    <property type="entry name" value="K_chnl_Slo-like"/>
</dbReference>
<comment type="caution">
    <text evidence="15">The sequence shown here is derived from an EMBL/GenBank/DDBJ whole genome shotgun (WGS) entry which is preliminary data.</text>
</comment>
<evidence type="ECO:0000256" key="2">
    <source>
        <dbReference type="ARBA" id="ARBA00022448"/>
    </source>
</evidence>
<proteinExistence type="predicted"/>
<evidence type="ECO:0000256" key="5">
    <source>
        <dbReference type="ARBA" id="ARBA00022826"/>
    </source>
</evidence>
<feature type="region of interest" description="Disordered" evidence="12">
    <location>
        <begin position="1204"/>
        <end position="1252"/>
    </location>
</feature>
<keyword evidence="10" id="KW-0407">Ion channel</keyword>
<keyword evidence="8" id="KW-0406">Ion transport</keyword>
<dbReference type="InterPro" id="IPR003929">
    <property type="entry name" value="K_chnl_BK_asu"/>
</dbReference>
<evidence type="ECO:0000256" key="10">
    <source>
        <dbReference type="ARBA" id="ARBA00023303"/>
    </source>
</evidence>
<feature type="transmembrane region" description="Helical" evidence="13">
    <location>
        <begin position="139"/>
        <end position="163"/>
    </location>
</feature>
<dbReference type="InterPro" id="IPR013099">
    <property type="entry name" value="K_chnl_dom"/>
</dbReference>
<comment type="catalytic activity">
    <reaction evidence="11">
        <text>K(+)(in) = K(+)(out)</text>
        <dbReference type="Rhea" id="RHEA:29463"/>
        <dbReference type="ChEBI" id="CHEBI:29103"/>
    </reaction>
</comment>
<feature type="region of interest" description="Disordered" evidence="12">
    <location>
        <begin position="630"/>
        <end position="657"/>
    </location>
</feature>
<dbReference type="Pfam" id="PF22614">
    <property type="entry name" value="Slo-like_RCK"/>
    <property type="match status" value="2"/>
</dbReference>
<comment type="subcellular location">
    <subcellularLocation>
        <location evidence="1">Membrane</location>
        <topology evidence="1">Multi-pass membrane protein</topology>
    </subcellularLocation>
</comment>
<keyword evidence="6" id="KW-0630">Potassium</keyword>
<dbReference type="Pfam" id="PF07885">
    <property type="entry name" value="Ion_trans_2"/>
    <property type="match status" value="1"/>
</dbReference>
<dbReference type="InterPro" id="IPR002052">
    <property type="entry name" value="DNA_methylase_N6_adenine_CS"/>
</dbReference>
<dbReference type="InterPro" id="IPR003148">
    <property type="entry name" value="RCK_N"/>
</dbReference>
<evidence type="ECO:0000313" key="15">
    <source>
        <dbReference type="EMBL" id="PAA60613.1"/>
    </source>
</evidence>
<dbReference type="GO" id="GO:0005886">
    <property type="term" value="C:plasma membrane"/>
    <property type="evidence" value="ECO:0007669"/>
    <property type="project" value="TreeGrafter"/>
</dbReference>
<keyword evidence="3" id="KW-0633">Potassium transport</keyword>
<evidence type="ECO:0000256" key="1">
    <source>
        <dbReference type="ARBA" id="ARBA00004141"/>
    </source>
</evidence>
<dbReference type="Proteomes" id="UP000215902">
    <property type="component" value="Unassembled WGS sequence"/>
</dbReference>
<evidence type="ECO:0000256" key="3">
    <source>
        <dbReference type="ARBA" id="ARBA00022538"/>
    </source>
</evidence>
<dbReference type="PANTHER" id="PTHR10027">
    <property type="entry name" value="CALCIUM-ACTIVATED POTASSIUM CHANNEL ALPHA CHAIN"/>
    <property type="match status" value="1"/>
</dbReference>
<evidence type="ECO:0000256" key="11">
    <source>
        <dbReference type="ARBA" id="ARBA00034430"/>
    </source>
</evidence>
<dbReference type="EMBL" id="NIVC01002133">
    <property type="protein sequence ID" value="PAA60613.1"/>
    <property type="molecule type" value="Genomic_DNA"/>
</dbReference>
<evidence type="ECO:0000256" key="8">
    <source>
        <dbReference type="ARBA" id="ARBA00023065"/>
    </source>
</evidence>
<dbReference type="FunFam" id="1.10.287.70:FF:000137">
    <property type="entry name" value="Slowpoke 2, isoform E"/>
    <property type="match status" value="1"/>
</dbReference>
<keyword evidence="16" id="KW-1185">Reference proteome</keyword>
<organism evidence="15 16">
    <name type="scientific">Macrostomum lignano</name>
    <dbReference type="NCBI Taxonomy" id="282301"/>
    <lineage>
        <taxon>Eukaryota</taxon>
        <taxon>Metazoa</taxon>
        <taxon>Spiralia</taxon>
        <taxon>Lophotrochozoa</taxon>
        <taxon>Platyhelminthes</taxon>
        <taxon>Rhabditophora</taxon>
        <taxon>Macrostomorpha</taxon>
        <taxon>Macrostomida</taxon>
        <taxon>Macrostomidae</taxon>
        <taxon>Macrostomum</taxon>
    </lineage>
</organism>
<feature type="transmembrane region" description="Helical" evidence="13">
    <location>
        <begin position="231"/>
        <end position="253"/>
    </location>
</feature>
<feature type="domain" description="RCK N-terminal" evidence="14">
    <location>
        <begin position="336"/>
        <end position="472"/>
    </location>
</feature>
<dbReference type="GO" id="GO:0032259">
    <property type="term" value="P:methylation"/>
    <property type="evidence" value="ECO:0007669"/>
    <property type="project" value="InterPro"/>
</dbReference>
<evidence type="ECO:0000256" key="13">
    <source>
        <dbReference type="SAM" id="Phobius"/>
    </source>
</evidence>
<name>A0A267EGF8_9PLAT</name>
<accession>A0A267EGF8</accession>
<evidence type="ECO:0000256" key="4">
    <source>
        <dbReference type="ARBA" id="ARBA00022692"/>
    </source>
</evidence>
<dbReference type="FunFam" id="3.40.50.720:FF:000011">
    <property type="entry name" value="Potassium channel subfamily T member 1"/>
    <property type="match status" value="1"/>
</dbReference>
<feature type="transmembrane region" description="Helical" evidence="13">
    <location>
        <begin position="73"/>
        <end position="91"/>
    </location>
</feature>
<dbReference type="GO" id="GO:0008168">
    <property type="term" value="F:methyltransferase activity"/>
    <property type="evidence" value="ECO:0007669"/>
    <property type="project" value="InterPro"/>
</dbReference>
<dbReference type="PANTHER" id="PTHR10027:SF10">
    <property type="entry name" value="SLOWPOKE 2, ISOFORM D"/>
    <property type="match status" value="1"/>
</dbReference>
<dbReference type="FunFam" id="3.40.50.720:FF:000034">
    <property type="entry name" value="Potassium channel subfamily T member 1"/>
    <property type="match status" value="1"/>
</dbReference>
<gene>
    <name evidence="15" type="ORF">BOX15_Mlig014079g1</name>
</gene>
<dbReference type="GO" id="GO:0003676">
    <property type="term" value="F:nucleic acid binding"/>
    <property type="evidence" value="ECO:0007669"/>
    <property type="project" value="InterPro"/>
</dbReference>
<feature type="compositionally biased region" description="Polar residues" evidence="12">
    <location>
        <begin position="1242"/>
        <end position="1252"/>
    </location>
</feature>
<dbReference type="PROSITE" id="PS00092">
    <property type="entry name" value="N6_MTASE"/>
    <property type="match status" value="1"/>
</dbReference>
<evidence type="ECO:0000313" key="16">
    <source>
        <dbReference type="Proteomes" id="UP000215902"/>
    </source>
</evidence>